<comment type="caution">
    <text evidence="3">The sequence shown here is derived from an EMBL/GenBank/DDBJ whole genome shotgun (WGS) entry which is preliminary data.</text>
</comment>
<proteinExistence type="predicted"/>
<dbReference type="RefSeq" id="WP_378301450.1">
    <property type="nucleotide sequence ID" value="NZ_JBHTJA010000046.1"/>
</dbReference>
<evidence type="ECO:0000259" key="2">
    <source>
        <dbReference type="Pfam" id="PF20530"/>
    </source>
</evidence>
<sequence length="303" mass="33106">QPAAGDEQARADLGADADAGASVRDDVRTRPWEAELAAAAAELGAEGWPRAWADSGGLLWDQVQSLVTRVRSAVGAAAAPDPEAATDEQERAGSLLRAATLDAVLGQHDAPWLALFESLGRLDGRLSGLAEVARSAGWWWPYERLAICCERPTELHRDEPGRLHRGDGPALAHPDGFALHAWRGMPIPPDFVASLTDLNADRILREENAELRRVMLEIFGYDRYLAEVGAKPVHQDETGVLWSIDLPGDEPVVMVEVVNSTPEPDGTYRTYYLRVPPSTRTAREGVAWTFGVDEADYRPEKQT</sequence>
<evidence type="ECO:0000313" key="4">
    <source>
        <dbReference type="Proteomes" id="UP001596972"/>
    </source>
</evidence>
<feature type="compositionally biased region" description="Low complexity" evidence="1">
    <location>
        <begin position="11"/>
        <end position="21"/>
    </location>
</feature>
<evidence type="ECO:0000256" key="1">
    <source>
        <dbReference type="SAM" id="MobiDB-lite"/>
    </source>
</evidence>
<keyword evidence="4" id="KW-1185">Reference proteome</keyword>
<dbReference type="Proteomes" id="UP001596972">
    <property type="component" value="Unassembled WGS sequence"/>
</dbReference>
<protein>
    <submittedName>
        <fullName evidence="3">DUF6745 domain-containing protein</fullName>
    </submittedName>
</protein>
<name>A0ABW3ERN9_9ACTN</name>
<reference evidence="4" key="1">
    <citation type="journal article" date="2019" name="Int. J. Syst. Evol. Microbiol.">
        <title>The Global Catalogue of Microorganisms (GCM) 10K type strain sequencing project: providing services to taxonomists for standard genome sequencing and annotation.</title>
        <authorList>
            <consortium name="The Broad Institute Genomics Platform"/>
            <consortium name="The Broad Institute Genome Sequencing Center for Infectious Disease"/>
            <person name="Wu L."/>
            <person name="Ma J."/>
        </authorList>
    </citation>
    <scope>NUCLEOTIDE SEQUENCE [LARGE SCALE GENOMIC DNA]</scope>
    <source>
        <strain evidence="4">JCM 31202</strain>
    </source>
</reference>
<dbReference type="EMBL" id="JBHTJA010000046">
    <property type="protein sequence ID" value="MFD0903048.1"/>
    <property type="molecule type" value="Genomic_DNA"/>
</dbReference>
<organism evidence="3 4">
    <name type="scientific">Actinomadura sediminis</name>
    <dbReference type="NCBI Taxonomy" id="1038904"/>
    <lineage>
        <taxon>Bacteria</taxon>
        <taxon>Bacillati</taxon>
        <taxon>Actinomycetota</taxon>
        <taxon>Actinomycetes</taxon>
        <taxon>Streptosporangiales</taxon>
        <taxon>Thermomonosporaceae</taxon>
        <taxon>Actinomadura</taxon>
    </lineage>
</organism>
<dbReference type="InterPro" id="IPR046633">
    <property type="entry name" value="DUF6745"/>
</dbReference>
<feature type="domain" description="DUF6745" evidence="2">
    <location>
        <begin position="96"/>
        <end position="303"/>
    </location>
</feature>
<feature type="non-terminal residue" evidence="3">
    <location>
        <position position="1"/>
    </location>
</feature>
<dbReference type="Pfam" id="PF20530">
    <property type="entry name" value="DUF6745"/>
    <property type="match status" value="1"/>
</dbReference>
<gene>
    <name evidence="3" type="ORF">ACFQ11_21820</name>
</gene>
<evidence type="ECO:0000313" key="3">
    <source>
        <dbReference type="EMBL" id="MFD0903048.1"/>
    </source>
</evidence>
<accession>A0ABW3ERN9</accession>
<feature type="region of interest" description="Disordered" evidence="1">
    <location>
        <begin position="1"/>
        <end position="26"/>
    </location>
</feature>